<dbReference type="AlphaFoldDB" id="A0A4P6KF00"/>
<dbReference type="OrthoDB" id="3403621at2"/>
<gene>
    <name evidence="1" type="ORF">EVS81_03420</name>
</gene>
<evidence type="ECO:0000313" key="2">
    <source>
        <dbReference type="Proteomes" id="UP000289260"/>
    </source>
</evidence>
<protein>
    <submittedName>
        <fullName evidence="1">Uncharacterized protein</fullName>
    </submittedName>
</protein>
<evidence type="ECO:0000313" key="1">
    <source>
        <dbReference type="EMBL" id="QBE47994.1"/>
    </source>
</evidence>
<proteinExistence type="predicted"/>
<organism evidence="1 2">
    <name type="scientific">Leucobacter triazinivorans</name>
    <dbReference type="NCBI Taxonomy" id="1784719"/>
    <lineage>
        <taxon>Bacteria</taxon>
        <taxon>Bacillati</taxon>
        <taxon>Actinomycetota</taxon>
        <taxon>Actinomycetes</taxon>
        <taxon>Micrococcales</taxon>
        <taxon>Microbacteriaceae</taxon>
        <taxon>Leucobacter</taxon>
    </lineage>
</organism>
<keyword evidence="2" id="KW-1185">Reference proteome</keyword>
<name>A0A4P6KF00_9MICO</name>
<dbReference type="KEGG" id="ltr:EVS81_03420"/>
<reference evidence="1 2" key="1">
    <citation type="submission" date="2019-02" db="EMBL/GenBank/DDBJ databases">
        <authorList>
            <person name="Sun L."/>
            <person name="Pan D."/>
            <person name="Wu X."/>
        </authorList>
    </citation>
    <scope>NUCLEOTIDE SEQUENCE [LARGE SCALE GENOMIC DNA]</scope>
    <source>
        <strain evidence="1 2">JW-1</strain>
    </source>
</reference>
<dbReference type="Proteomes" id="UP000289260">
    <property type="component" value="Chromosome"/>
</dbReference>
<dbReference type="EMBL" id="CP035806">
    <property type="protein sequence ID" value="QBE47994.1"/>
    <property type="molecule type" value="Genomic_DNA"/>
</dbReference>
<sequence length="350" mass="38708">MQHSASQRASQRTAALFGALTGALLILTGCSVVDGPGDEASEAGPLDAYMSALWDGEEYTQEQLDAETKQTEELIAECMSGEGFEYVPNVQNGGTIISSEEGDEIDWTSEEFIEQHGYGIVDWPGRDDAQHEDPEEYVDPNQDYVESLSESEQTAYVEALHGPQPTEEELAAMEDGEAVFEYDWTTSGCTGAAQHQVQSESGGGMAAYEDPEFTELFESMNLIYDALWSGDGSNDDILALDRDWADCVADAGHDGFASPMAAQEALTEEYNELHMPDDESGEWQEPSPADVKKFQDREIELALADLECKTQLEYDDRMWKIQVELEQEFVDAHRAELEALVAKHGVEKKL</sequence>
<accession>A0A4P6KF00</accession>
<dbReference type="RefSeq" id="WP_130109143.1">
    <property type="nucleotide sequence ID" value="NZ_CP035806.1"/>
</dbReference>